<organism evidence="2 3">
    <name type="scientific">Shewanella fodinae</name>
    <dbReference type="NCBI Taxonomy" id="552357"/>
    <lineage>
        <taxon>Bacteria</taxon>
        <taxon>Pseudomonadati</taxon>
        <taxon>Pseudomonadota</taxon>
        <taxon>Gammaproteobacteria</taxon>
        <taxon>Alteromonadales</taxon>
        <taxon>Shewanellaceae</taxon>
        <taxon>Shewanella</taxon>
    </lineage>
</organism>
<dbReference type="Proteomes" id="UP000294832">
    <property type="component" value="Unassembled WGS sequence"/>
</dbReference>
<keyword evidence="1" id="KW-1133">Transmembrane helix</keyword>
<sequence length="55" mass="6079">MGRFLFLPLILSLLWLAFLRFNGIPVSQGAKGFVWIIGISAVVICLLAFAIWLTA</sequence>
<proteinExistence type="predicted"/>
<reference evidence="2 3" key="1">
    <citation type="submission" date="2019-03" db="EMBL/GenBank/DDBJ databases">
        <title>Freshwater and sediment microbial communities from various areas in North America, analyzing microbe dynamics in response to fracking.</title>
        <authorList>
            <person name="Lamendella R."/>
        </authorList>
    </citation>
    <scope>NUCLEOTIDE SEQUENCE [LARGE SCALE GENOMIC DNA]</scope>
    <source>
        <strain evidence="2 3">74A</strain>
    </source>
</reference>
<dbReference type="AlphaFoldDB" id="A0A4R2FHU9"/>
<evidence type="ECO:0000313" key="2">
    <source>
        <dbReference type="EMBL" id="TCN81686.1"/>
    </source>
</evidence>
<accession>A0A4R2FHU9</accession>
<evidence type="ECO:0000313" key="3">
    <source>
        <dbReference type="Proteomes" id="UP000294832"/>
    </source>
</evidence>
<protein>
    <submittedName>
        <fullName evidence="2">Uncharacterized protein</fullName>
    </submittedName>
</protein>
<dbReference type="EMBL" id="SLWF01000022">
    <property type="protein sequence ID" value="TCN81686.1"/>
    <property type="molecule type" value="Genomic_DNA"/>
</dbReference>
<name>A0A4R2FHU9_9GAMM</name>
<keyword evidence="1" id="KW-0472">Membrane</keyword>
<feature type="transmembrane region" description="Helical" evidence="1">
    <location>
        <begin position="33"/>
        <end position="53"/>
    </location>
</feature>
<gene>
    <name evidence="2" type="ORF">EDC91_12215</name>
</gene>
<comment type="caution">
    <text evidence="2">The sequence shown here is derived from an EMBL/GenBank/DDBJ whole genome shotgun (WGS) entry which is preliminary data.</text>
</comment>
<keyword evidence="1" id="KW-0812">Transmembrane</keyword>
<dbReference type="RefSeq" id="WP_165900142.1">
    <property type="nucleotide sequence ID" value="NZ_BMXW01000029.1"/>
</dbReference>
<keyword evidence="3" id="KW-1185">Reference proteome</keyword>
<evidence type="ECO:0000256" key="1">
    <source>
        <dbReference type="SAM" id="Phobius"/>
    </source>
</evidence>